<protein>
    <recommendedName>
        <fullName evidence="11">ATP synthase subunit alpha</fullName>
        <ecNumber evidence="11">7.1.2.2</ecNumber>
    </recommendedName>
    <alternativeName>
        <fullName evidence="11">ATP synthase F1 sector subunit alpha</fullName>
    </alternativeName>
    <alternativeName>
        <fullName evidence="11">F-ATPase subunit alpha</fullName>
    </alternativeName>
</protein>
<keyword evidence="4 11" id="KW-0547">Nucleotide-binding</keyword>
<dbReference type="InterPro" id="IPR000793">
    <property type="entry name" value="ATP_synth_asu_C"/>
</dbReference>
<dbReference type="HAMAP" id="MF_01346">
    <property type="entry name" value="ATP_synth_alpha_bact"/>
    <property type="match status" value="1"/>
</dbReference>
<dbReference type="NCBIfam" id="NF009884">
    <property type="entry name" value="PRK13343.1"/>
    <property type="match status" value="1"/>
</dbReference>
<proteinExistence type="inferred from homology"/>
<feature type="domain" description="ATPase F1/V1/A1 complex alpha/beta subunit nucleotide-binding" evidence="12">
    <location>
        <begin position="145"/>
        <end position="360"/>
    </location>
</feature>
<dbReference type="GO" id="GO:0005886">
    <property type="term" value="C:plasma membrane"/>
    <property type="evidence" value="ECO:0007669"/>
    <property type="project" value="UniProtKB-SubCell"/>
</dbReference>
<organism evidence="15 16">
    <name type="scientific">Candidatus Beckwithbacteria bacterium GW2011_GWA2_43_10</name>
    <dbReference type="NCBI Taxonomy" id="1618369"/>
    <lineage>
        <taxon>Bacteria</taxon>
        <taxon>Candidatus Beckwithiibacteriota</taxon>
    </lineage>
</organism>
<dbReference type="EC" id="7.1.2.2" evidence="11"/>
<dbReference type="Pfam" id="PF02874">
    <property type="entry name" value="ATP-synt_ab_N"/>
    <property type="match status" value="1"/>
</dbReference>
<dbReference type="InterPro" id="IPR038376">
    <property type="entry name" value="ATP_synth_asu_C_sf"/>
</dbReference>
<keyword evidence="6 11" id="KW-1278">Translocase</keyword>
<reference evidence="15 16" key="1">
    <citation type="journal article" date="2015" name="Nature">
        <title>rRNA introns, odd ribosomes, and small enigmatic genomes across a large radiation of phyla.</title>
        <authorList>
            <person name="Brown C.T."/>
            <person name="Hug L.A."/>
            <person name="Thomas B.C."/>
            <person name="Sharon I."/>
            <person name="Castelle C.J."/>
            <person name="Singh A."/>
            <person name="Wilkins M.J."/>
            <person name="Williams K.H."/>
            <person name="Banfield J.F."/>
        </authorList>
    </citation>
    <scope>NUCLEOTIDE SEQUENCE [LARGE SCALE GENOMIC DNA]</scope>
</reference>
<dbReference type="InterPro" id="IPR020003">
    <property type="entry name" value="ATPase_a/bsu_AS"/>
</dbReference>
<evidence type="ECO:0000256" key="5">
    <source>
        <dbReference type="ARBA" id="ARBA00022840"/>
    </source>
</evidence>
<comment type="function">
    <text evidence="11">Produces ATP from ADP in the presence of a proton gradient across the membrane. The alpha chain is a regulatory subunit.</text>
</comment>
<dbReference type="CDD" id="cd01132">
    <property type="entry name" value="F1-ATPase_alpha_CD"/>
    <property type="match status" value="1"/>
</dbReference>
<keyword evidence="8 11" id="KW-0472">Membrane</keyword>
<dbReference type="PANTHER" id="PTHR48082">
    <property type="entry name" value="ATP SYNTHASE SUBUNIT ALPHA, MITOCHONDRIAL"/>
    <property type="match status" value="1"/>
</dbReference>
<comment type="subcellular location">
    <subcellularLocation>
        <location evidence="11">Cell membrane</location>
        <topology evidence="11">Peripheral membrane protein</topology>
    </subcellularLocation>
    <subcellularLocation>
        <location evidence="1">Membrane</location>
    </subcellularLocation>
</comment>
<comment type="caution">
    <text evidence="15">The sequence shown here is derived from an EMBL/GenBank/DDBJ whole genome shotgun (WGS) entry which is preliminary data.</text>
</comment>
<name>A0A0G1F0X1_9BACT</name>
<evidence type="ECO:0000256" key="2">
    <source>
        <dbReference type="ARBA" id="ARBA00008936"/>
    </source>
</evidence>
<comment type="similarity">
    <text evidence="2 11">Belongs to the ATPase alpha/beta chains family.</text>
</comment>
<dbReference type="EMBL" id="LCEW01000005">
    <property type="protein sequence ID" value="KKS80478.1"/>
    <property type="molecule type" value="Genomic_DNA"/>
</dbReference>
<dbReference type="InterPro" id="IPR036121">
    <property type="entry name" value="ATPase_F1/V1/A1_a/bsu_N_sf"/>
</dbReference>
<dbReference type="AlphaFoldDB" id="A0A0G1F0X1"/>
<dbReference type="InterPro" id="IPR005294">
    <property type="entry name" value="ATP_synth_F1_asu"/>
</dbReference>
<dbReference type="FunFam" id="1.20.150.20:FF:000001">
    <property type="entry name" value="ATP synthase subunit alpha"/>
    <property type="match status" value="1"/>
</dbReference>
<dbReference type="Gene3D" id="2.40.30.20">
    <property type="match status" value="1"/>
</dbReference>
<dbReference type="InterPro" id="IPR000194">
    <property type="entry name" value="ATPase_F1/V1/A1_a/bsu_nucl-bd"/>
</dbReference>
<feature type="domain" description="ATP synthase alpha subunit C-terminal" evidence="13">
    <location>
        <begin position="367"/>
        <end position="492"/>
    </location>
</feature>
<feature type="binding site" evidence="11">
    <location>
        <begin position="165"/>
        <end position="172"/>
    </location>
    <ligand>
        <name>ATP</name>
        <dbReference type="ChEBI" id="CHEBI:30616"/>
    </ligand>
</feature>
<dbReference type="NCBIfam" id="TIGR00962">
    <property type="entry name" value="atpA"/>
    <property type="match status" value="1"/>
</dbReference>
<feature type="site" description="Required for activity" evidence="11">
    <location>
        <position position="358"/>
    </location>
</feature>
<dbReference type="InterPro" id="IPR027417">
    <property type="entry name" value="P-loop_NTPase"/>
</dbReference>
<evidence type="ECO:0000313" key="15">
    <source>
        <dbReference type="EMBL" id="KKS80478.1"/>
    </source>
</evidence>
<evidence type="ECO:0000256" key="6">
    <source>
        <dbReference type="ARBA" id="ARBA00022967"/>
    </source>
</evidence>
<keyword evidence="10 11" id="KW-0066">ATP synthesis</keyword>
<evidence type="ECO:0000259" key="12">
    <source>
        <dbReference type="Pfam" id="PF00006"/>
    </source>
</evidence>
<dbReference type="Gene3D" id="1.20.150.20">
    <property type="entry name" value="ATP synthase alpha/beta chain, C-terminal domain"/>
    <property type="match status" value="1"/>
</dbReference>
<evidence type="ECO:0000256" key="4">
    <source>
        <dbReference type="ARBA" id="ARBA00022741"/>
    </source>
</evidence>
<dbReference type="SUPFAM" id="SSF47917">
    <property type="entry name" value="C-terminal domain of alpha and beta subunits of F1 ATP synthase"/>
    <property type="match status" value="1"/>
</dbReference>
<dbReference type="InterPro" id="IPR004100">
    <property type="entry name" value="ATPase_F1/V1/A1_a/bsu_N"/>
</dbReference>
<evidence type="ECO:0000259" key="14">
    <source>
        <dbReference type="Pfam" id="PF02874"/>
    </source>
</evidence>
<dbReference type="SUPFAM" id="SSF52540">
    <property type="entry name" value="P-loop containing nucleoside triphosphate hydrolases"/>
    <property type="match status" value="1"/>
</dbReference>
<evidence type="ECO:0000313" key="16">
    <source>
        <dbReference type="Proteomes" id="UP000034213"/>
    </source>
</evidence>
<keyword evidence="9 11" id="KW-0139">CF(1)</keyword>
<dbReference type="CDD" id="cd18113">
    <property type="entry name" value="ATP-synt_F1_alpha_C"/>
    <property type="match status" value="1"/>
</dbReference>
<dbReference type="GO" id="GO:0045259">
    <property type="term" value="C:proton-transporting ATP synthase complex"/>
    <property type="evidence" value="ECO:0007669"/>
    <property type="project" value="UniProtKB-KW"/>
</dbReference>
<dbReference type="InterPro" id="IPR033732">
    <property type="entry name" value="ATP_synth_F1_a_nt-bd_dom"/>
</dbReference>
<evidence type="ECO:0000259" key="13">
    <source>
        <dbReference type="Pfam" id="PF00306"/>
    </source>
</evidence>
<dbReference type="Gene3D" id="3.40.50.300">
    <property type="entry name" value="P-loop containing nucleotide triphosphate hydrolases"/>
    <property type="match status" value="1"/>
</dbReference>
<gene>
    <name evidence="11" type="primary">atpA</name>
    <name evidence="15" type="ORF">UV54_C0005G0013</name>
</gene>
<keyword evidence="3 11" id="KW-0813">Transport</keyword>
<evidence type="ECO:0000256" key="9">
    <source>
        <dbReference type="ARBA" id="ARBA00023196"/>
    </source>
</evidence>
<dbReference type="GO" id="GO:0046933">
    <property type="term" value="F:proton-transporting ATP synthase activity, rotational mechanism"/>
    <property type="evidence" value="ECO:0007669"/>
    <property type="project" value="UniProtKB-UniRule"/>
</dbReference>
<evidence type="ECO:0000256" key="3">
    <source>
        <dbReference type="ARBA" id="ARBA00022448"/>
    </source>
</evidence>
<dbReference type="InterPro" id="IPR023366">
    <property type="entry name" value="ATP_synth_asu-like_sf"/>
</dbReference>
<dbReference type="Pfam" id="PF00306">
    <property type="entry name" value="ATP-synt_ab_C"/>
    <property type="match status" value="1"/>
</dbReference>
<keyword evidence="5 11" id="KW-0067">ATP-binding</keyword>
<sequence length="503" mass="54720">MTNLQKIIADRINQYTPGISAKSVGKIITLGDGVATISGLNDAMMAEILAFPRKTFGLVLNLEKHSVGTIILGSCKHLKEGDEVSTTGKILQIPVGENLLGRVIGPLGNPLDGQPAPKTQISNPLEKIAPGVITRETVNQPVQTGITAVDSMIPIGRGQRELIIGDRSTGKSSIAITTVINQRKKNLLCIYVVIGQKAAFTAQLVETLKNFKALDHTIIVAANAADSPSLQYLAPYAGMAIAEYFAALGKDALVVFDDLSKHAWAYRELSLLLRRPSGREAYPGDVFYLHSRLLERAIKFNKNNGGGSITALPIIETLAGDVSAYIPTNIISITDGQIYLETDLFNAGIRPAINAGLSVSRVGGNAQIKAMRQTAGKLRLDLAQYRELAAFAQFSSDLDSTTKAQLDRGAKITEILKQDWDKPMPVADQILIIWAVTNGYLDKTSLDKIKTWQEEFLTYLISTQPEIAKTIASEKILSAKTIKSLQKYTQKFNEAHPDLYEFS</sequence>
<dbReference type="FunFam" id="3.40.50.300:FF:000002">
    <property type="entry name" value="ATP synthase subunit alpha"/>
    <property type="match status" value="1"/>
</dbReference>
<keyword evidence="7 11" id="KW-0406">Ion transport</keyword>
<dbReference type="PATRIC" id="fig|1618369.3.peg.114"/>
<dbReference type="Pfam" id="PF00006">
    <property type="entry name" value="ATP-synt_ab"/>
    <property type="match status" value="1"/>
</dbReference>
<dbReference type="PANTHER" id="PTHR48082:SF2">
    <property type="entry name" value="ATP SYNTHASE SUBUNIT ALPHA, MITOCHONDRIAL"/>
    <property type="match status" value="1"/>
</dbReference>
<accession>A0A0G1F0X1</accession>
<evidence type="ECO:0000256" key="1">
    <source>
        <dbReference type="ARBA" id="ARBA00004370"/>
    </source>
</evidence>
<dbReference type="STRING" id="1618369.UV54_C0005G0013"/>
<dbReference type="PROSITE" id="PS00152">
    <property type="entry name" value="ATPASE_ALPHA_BETA"/>
    <property type="match status" value="1"/>
</dbReference>
<evidence type="ECO:0000256" key="7">
    <source>
        <dbReference type="ARBA" id="ARBA00023065"/>
    </source>
</evidence>
<comment type="catalytic activity">
    <reaction evidence="11">
        <text>ATP + H2O + 4 H(+)(in) = ADP + phosphate + 5 H(+)(out)</text>
        <dbReference type="Rhea" id="RHEA:57720"/>
        <dbReference type="ChEBI" id="CHEBI:15377"/>
        <dbReference type="ChEBI" id="CHEBI:15378"/>
        <dbReference type="ChEBI" id="CHEBI:30616"/>
        <dbReference type="ChEBI" id="CHEBI:43474"/>
        <dbReference type="ChEBI" id="CHEBI:456216"/>
        <dbReference type="EC" id="7.1.2.2"/>
    </reaction>
</comment>
<keyword evidence="11" id="KW-1003">Cell membrane</keyword>
<keyword evidence="11" id="KW-0375">Hydrogen ion transport</keyword>
<evidence type="ECO:0000256" key="8">
    <source>
        <dbReference type="ARBA" id="ARBA00023136"/>
    </source>
</evidence>
<feature type="domain" description="ATPase F1/V1/A1 complex alpha/beta subunit N-terminal" evidence="14">
    <location>
        <begin position="24"/>
        <end position="88"/>
    </location>
</feature>
<dbReference type="CDD" id="cd18116">
    <property type="entry name" value="ATP-synt_F1_alpha_N"/>
    <property type="match status" value="1"/>
</dbReference>
<evidence type="ECO:0000256" key="10">
    <source>
        <dbReference type="ARBA" id="ARBA00023310"/>
    </source>
</evidence>
<dbReference type="Proteomes" id="UP000034213">
    <property type="component" value="Unassembled WGS sequence"/>
</dbReference>
<dbReference type="SUPFAM" id="SSF50615">
    <property type="entry name" value="N-terminal domain of alpha and beta subunits of F1 ATP synthase"/>
    <property type="match status" value="1"/>
</dbReference>
<evidence type="ECO:0000256" key="11">
    <source>
        <dbReference type="HAMAP-Rule" id="MF_01346"/>
    </source>
</evidence>
<dbReference type="GO" id="GO:0005524">
    <property type="term" value="F:ATP binding"/>
    <property type="evidence" value="ECO:0007669"/>
    <property type="project" value="UniProtKB-UniRule"/>
</dbReference>
<dbReference type="GO" id="GO:0043531">
    <property type="term" value="F:ADP binding"/>
    <property type="evidence" value="ECO:0007669"/>
    <property type="project" value="TreeGrafter"/>
</dbReference>